<reference evidence="3" key="1">
    <citation type="submission" date="2025-08" db="UniProtKB">
        <authorList>
            <consortium name="RefSeq"/>
        </authorList>
    </citation>
    <scope>IDENTIFICATION</scope>
</reference>
<evidence type="ECO:0000313" key="3">
    <source>
        <dbReference type="RefSeq" id="XP_010942899.1"/>
    </source>
</evidence>
<organism evidence="2 3">
    <name type="scientific">Elaeis guineensis var. tenera</name>
    <name type="common">Oil palm</name>
    <dbReference type="NCBI Taxonomy" id="51953"/>
    <lineage>
        <taxon>Eukaryota</taxon>
        <taxon>Viridiplantae</taxon>
        <taxon>Streptophyta</taxon>
        <taxon>Embryophyta</taxon>
        <taxon>Tracheophyta</taxon>
        <taxon>Spermatophyta</taxon>
        <taxon>Magnoliopsida</taxon>
        <taxon>Liliopsida</taxon>
        <taxon>Arecaceae</taxon>
        <taxon>Arecoideae</taxon>
        <taxon>Cocoseae</taxon>
        <taxon>Elaeidinae</taxon>
        <taxon>Elaeis</taxon>
    </lineage>
</organism>
<dbReference type="PANTHER" id="PTHR37221">
    <property type="entry name" value="OS02G0582400 PROTEIN"/>
    <property type="match status" value="1"/>
</dbReference>
<evidence type="ECO:0000313" key="2">
    <source>
        <dbReference type="Proteomes" id="UP000504607"/>
    </source>
</evidence>
<name>A0A6I9SFI7_ELAGV</name>
<keyword evidence="2" id="KW-1185">Reference proteome</keyword>
<dbReference type="KEGG" id="egu:105060759"/>
<dbReference type="InterPro" id="IPR057216">
    <property type="entry name" value="DUF7894"/>
</dbReference>
<protein>
    <submittedName>
        <fullName evidence="3">Uncharacterized protein LOC105060759</fullName>
    </submittedName>
</protein>
<dbReference type="FunCoup" id="A0A6I9SFI7">
    <property type="interactions" value="1412"/>
</dbReference>
<dbReference type="OrthoDB" id="1927925at2759"/>
<proteinExistence type="predicted"/>
<gene>
    <name evidence="3" type="primary">LOC105060759</name>
</gene>
<dbReference type="PANTHER" id="PTHR37221:SF1">
    <property type="entry name" value="OS02G0582400 PROTEIN"/>
    <property type="match status" value="1"/>
</dbReference>
<feature type="domain" description="DUF7894" evidence="1">
    <location>
        <begin position="1"/>
        <end position="240"/>
    </location>
</feature>
<evidence type="ECO:0000259" key="1">
    <source>
        <dbReference type="Pfam" id="PF25428"/>
    </source>
</evidence>
<sequence length="240" mass="26247">MKLAPKVIFLVRDPDGFGPAIADALLPSSESKFTRETSSFELSLEKYGIGDRKASGDLIEFVDPHGSPQVSILLLPNYGPPIAACAVKEVLALISSEESSNHTTIILPYVMKALMVNQELANPASSERKVMLYGAEIGGTTDIIQSMIAETATPPLLQIHCESLACLLQMVRVLNLPTVLIASHAPDQSKRSAGQEFEAWYEVGHFLANHMGLCFSKERLQQKGIEKPRSVQEPWRALYG</sequence>
<dbReference type="InParanoid" id="A0A6I9SFI7"/>
<accession>A0A6I9SFI7</accession>
<dbReference type="Proteomes" id="UP000504607">
    <property type="component" value="Unplaced"/>
</dbReference>
<dbReference type="RefSeq" id="XP_010942899.1">
    <property type="nucleotide sequence ID" value="XM_010944597.3"/>
</dbReference>
<dbReference type="AlphaFoldDB" id="A0A6I9SFI7"/>
<dbReference type="Pfam" id="PF25428">
    <property type="entry name" value="DUF7894"/>
    <property type="match status" value="1"/>
</dbReference>
<dbReference type="GeneID" id="105060759"/>